<feature type="binding site" evidence="9">
    <location>
        <begin position="295"/>
        <end position="298"/>
    </location>
    <ligand>
        <name>GTP</name>
        <dbReference type="ChEBI" id="CHEBI:37565"/>
        <label>2</label>
    </ligand>
</feature>
<feature type="binding site" evidence="9">
    <location>
        <begin position="229"/>
        <end position="233"/>
    </location>
    <ligand>
        <name>GTP</name>
        <dbReference type="ChEBI" id="CHEBI:37565"/>
        <label>2</label>
    </ligand>
</feature>
<dbReference type="PIRSF" id="PIRSF006485">
    <property type="entry name" value="GTP-binding_EngA"/>
    <property type="match status" value="1"/>
</dbReference>
<keyword evidence="5 9" id="KW-0547">Nucleotide-binding</keyword>
<keyword evidence="3 9" id="KW-0690">Ribosome biogenesis</keyword>
<keyword evidence="6 9" id="KW-0342">GTP-binding</keyword>
<evidence type="ECO:0000313" key="13">
    <source>
        <dbReference type="EMBL" id="MBC8531490.1"/>
    </source>
</evidence>
<feature type="binding site" evidence="9">
    <location>
        <begin position="10"/>
        <end position="17"/>
    </location>
    <ligand>
        <name>GTP</name>
        <dbReference type="ChEBI" id="CHEBI:37565"/>
        <label>1</label>
    </ligand>
</feature>
<dbReference type="InterPro" id="IPR005225">
    <property type="entry name" value="Small_GTP-bd"/>
</dbReference>
<comment type="caution">
    <text evidence="13">The sequence shown here is derived from an EMBL/GenBank/DDBJ whole genome shotgun (WGS) entry which is preliminary data.</text>
</comment>
<dbReference type="GO" id="GO:0043022">
    <property type="term" value="F:ribosome binding"/>
    <property type="evidence" value="ECO:0007669"/>
    <property type="project" value="TreeGrafter"/>
</dbReference>
<evidence type="ECO:0000313" key="14">
    <source>
        <dbReference type="Proteomes" id="UP000623172"/>
    </source>
</evidence>
<dbReference type="EMBL" id="JACRSR010000002">
    <property type="protein sequence ID" value="MBC8531490.1"/>
    <property type="molecule type" value="Genomic_DNA"/>
</dbReference>
<feature type="binding site" evidence="9">
    <location>
        <begin position="57"/>
        <end position="61"/>
    </location>
    <ligand>
        <name>GTP</name>
        <dbReference type="ChEBI" id="CHEBI:37565"/>
        <label>1</label>
    </ligand>
</feature>
<dbReference type="Pfam" id="PF14714">
    <property type="entry name" value="KH_dom-like"/>
    <property type="match status" value="1"/>
</dbReference>
<feature type="binding site" evidence="9">
    <location>
        <begin position="182"/>
        <end position="189"/>
    </location>
    <ligand>
        <name>GTP</name>
        <dbReference type="ChEBI" id="CHEBI:37565"/>
        <label>2</label>
    </ligand>
</feature>
<evidence type="ECO:0000256" key="6">
    <source>
        <dbReference type="ARBA" id="ARBA00023134"/>
    </source>
</evidence>
<dbReference type="PROSITE" id="PS51712">
    <property type="entry name" value="G_ENGA"/>
    <property type="match status" value="2"/>
</dbReference>
<dbReference type="SUPFAM" id="SSF52540">
    <property type="entry name" value="P-loop containing nucleoside triphosphate hydrolases"/>
    <property type="match status" value="2"/>
</dbReference>
<dbReference type="HAMAP" id="MF_00195">
    <property type="entry name" value="GTPase_Der"/>
    <property type="match status" value="1"/>
</dbReference>
<dbReference type="GO" id="GO:0042254">
    <property type="term" value="P:ribosome biogenesis"/>
    <property type="evidence" value="ECO:0007669"/>
    <property type="project" value="UniProtKB-KW"/>
</dbReference>
<dbReference type="NCBIfam" id="TIGR00231">
    <property type="entry name" value="small_GTP"/>
    <property type="match status" value="2"/>
</dbReference>
<dbReference type="InterPro" id="IPR016484">
    <property type="entry name" value="GTPase_Der"/>
</dbReference>
<dbReference type="InterPro" id="IPR027417">
    <property type="entry name" value="P-loop_NTPase"/>
</dbReference>
<evidence type="ECO:0000256" key="7">
    <source>
        <dbReference type="ARBA" id="ARBA00032345"/>
    </source>
</evidence>
<accession>A0A926D328</accession>
<evidence type="ECO:0000256" key="1">
    <source>
        <dbReference type="ARBA" id="ARBA00008279"/>
    </source>
</evidence>
<comment type="similarity">
    <text evidence="1 9 10 11">Belongs to the TRAFAC class TrmE-Era-EngA-EngB-Septin-like GTPase superfamily. EngA (Der) GTPase family.</text>
</comment>
<name>A0A926D328_9FIRM</name>
<dbReference type="PANTHER" id="PTHR43834">
    <property type="entry name" value="GTPASE DER"/>
    <property type="match status" value="1"/>
</dbReference>
<organism evidence="13 14">
    <name type="scientific">Gehongia tenuis</name>
    <dbReference type="NCBI Taxonomy" id="2763655"/>
    <lineage>
        <taxon>Bacteria</taxon>
        <taxon>Bacillati</taxon>
        <taxon>Bacillota</taxon>
        <taxon>Clostridia</taxon>
        <taxon>Christensenellales</taxon>
        <taxon>Christensenellaceae</taxon>
        <taxon>Gehongia</taxon>
    </lineage>
</organism>
<reference evidence="13" key="1">
    <citation type="submission" date="2020-08" db="EMBL/GenBank/DDBJ databases">
        <title>Genome public.</title>
        <authorList>
            <person name="Liu C."/>
            <person name="Sun Q."/>
        </authorList>
    </citation>
    <scope>NUCLEOTIDE SEQUENCE</scope>
    <source>
        <strain evidence="13">NSJ-53</strain>
    </source>
</reference>
<dbReference type="Gene3D" id="3.40.50.300">
    <property type="entry name" value="P-loop containing nucleotide triphosphate hydrolases"/>
    <property type="match status" value="2"/>
</dbReference>
<dbReference type="FunFam" id="3.40.50.300:FF:000057">
    <property type="entry name" value="GTPase Der"/>
    <property type="match status" value="1"/>
</dbReference>
<evidence type="ECO:0000256" key="5">
    <source>
        <dbReference type="ARBA" id="ARBA00022741"/>
    </source>
</evidence>
<keyword evidence="14" id="KW-1185">Reference proteome</keyword>
<comment type="subunit">
    <text evidence="9">Associates with the 50S ribosomal subunit.</text>
</comment>
<dbReference type="PANTHER" id="PTHR43834:SF6">
    <property type="entry name" value="GTPASE DER"/>
    <property type="match status" value="1"/>
</dbReference>
<comment type="function">
    <text evidence="8 9 11">GTPase that plays an essential role in the late steps of ribosome biogenesis.</text>
</comment>
<dbReference type="Pfam" id="PF01926">
    <property type="entry name" value="MMR_HSR1"/>
    <property type="match status" value="2"/>
</dbReference>
<dbReference type="FunFam" id="3.40.50.300:FF:000040">
    <property type="entry name" value="GTPase Der"/>
    <property type="match status" value="1"/>
</dbReference>
<gene>
    <name evidence="9 13" type="primary">der</name>
    <name evidence="13" type="ORF">H8696_06470</name>
</gene>
<dbReference type="CDD" id="cd01894">
    <property type="entry name" value="EngA1"/>
    <property type="match status" value="1"/>
</dbReference>
<evidence type="ECO:0000259" key="12">
    <source>
        <dbReference type="PROSITE" id="PS51712"/>
    </source>
</evidence>
<evidence type="ECO:0000256" key="11">
    <source>
        <dbReference type="RuleBase" id="RU004481"/>
    </source>
</evidence>
<dbReference type="AlphaFoldDB" id="A0A926D328"/>
<evidence type="ECO:0000256" key="8">
    <source>
        <dbReference type="ARBA" id="ARBA00053470"/>
    </source>
</evidence>
<protein>
    <recommendedName>
        <fullName evidence="2 9">GTPase Der</fullName>
    </recommendedName>
    <alternativeName>
        <fullName evidence="7 9">GTP-binding protein EngA</fullName>
    </alternativeName>
</protein>
<evidence type="ECO:0000256" key="10">
    <source>
        <dbReference type="PROSITE-ProRule" id="PRU01049"/>
    </source>
</evidence>
<dbReference type="CDD" id="cd01895">
    <property type="entry name" value="EngA2"/>
    <property type="match status" value="1"/>
</dbReference>
<dbReference type="InterPro" id="IPR015946">
    <property type="entry name" value="KH_dom-like_a/b"/>
</dbReference>
<sequence length="444" mass="49931">MNKPLVAVVGRPNVGKSTFFNRIVGQRLSIVEDTPGVTRDRIYADGEWQRYAFTLVDTGGIEIKSDEELFQDMRMQAEIAIDNAQVILFFVDGRQGVTSSDHDVADMLRRAGKPVILVVNKIDGPSNDAIYDFYDLGMGDPMPISAAQGLGIGDLLDAMVAYFPDPDELEEEDEAIHIAVVGRPNVGKSSLVNMILNEKRSIVSDIAGTTRDAIDTPFERNGKKYVIIDTAGIRRKAKIEDASIERYSVIRSLMAIRRCDVALILIDGREYATEQDVKIAGLVHEEGKPSVVLVNKWDLVDKETGTLEQHRKRVMNNLSFMNYVPTLYISAKTGQRVNRVLEEADRVVENTRQRIPTGVLNDVINDAISVVEPPSDKGRRLKIYYATQVSTRPPTFVLFVNDPELMHFSYERYLENHLRKAFDFSGTPIRILKRQRNNKEDGGR</sequence>
<feature type="domain" description="EngA-type G" evidence="12">
    <location>
        <begin position="176"/>
        <end position="352"/>
    </location>
</feature>
<dbReference type="Gene3D" id="3.30.300.20">
    <property type="match status" value="1"/>
</dbReference>
<evidence type="ECO:0000256" key="4">
    <source>
        <dbReference type="ARBA" id="ARBA00022737"/>
    </source>
</evidence>
<dbReference type="InterPro" id="IPR032859">
    <property type="entry name" value="KH_dom-like"/>
</dbReference>
<evidence type="ECO:0000256" key="2">
    <source>
        <dbReference type="ARBA" id="ARBA00020953"/>
    </source>
</evidence>
<dbReference type="FunFam" id="3.30.300.20:FF:000004">
    <property type="entry name" value="GTPase Der"/>
    <property type="match status" value="1"/>
</dbReference>
<dbReference type="Proteomes" id="UP000623172">
    <property type="component" value="Unassembled WGS sequence"/>
</dbReference>
<evidence type="ECO:0000256" key="9">
    <source>
        <dbReference type="HAMAP-Rule" id="MF_00195"/>
    </source>
</evidence>
<dbReference type="InterPro" id="IPR006073">
    <property type="entry name" value="GTP-bd"/>
</dbReference>
<keyword evidence="4 11" id="KW-0677">Repeat</keyword>
<evidence type="ECO:0000256" key="3">
    <source>
        <dbReference type="ARBA" id="ARBA00022517"/>
    </source>
</evidence>
<dbReference type="GO" id="GO:0005525">
    <property type="term" value="F:GTP binding"/>
    <property type="evidence" value="ECO:0007669"/>
    <property type="project" value="UniProtKB-UniRule"/>
</dbReference>
<dbReference type="PRINTS" id="PR00326">
    <property type="entry name" value="GTP1OBG"/>
</dbReference>
<dbReference type="RefSeq" id="WP_249316086.1">
    <property type="nucleotide sequence ID" value="NZ_JACRSR010000002.1"/>
</dbReference>
<feature type="binding site" evidence="9">
    <location>
        <begin position="120"/>
        <end position="123"/>
    </location>
    <ligand>
        <name>GTP</name>
        <dbReference type="ChEBI" id="CHEBI:37565"/>
        <label>1</label>
    </ligand>
</feature>
<dbReference type="InterPro" id="IPR031166">
    <property type="entry name" value="G_ENGA"/>
</dbReference>
<feature type="domain" description="EngA-type G" evidence="12">
    <location>
        <begin position="4"/>
        <end position="167"/>
    </location>
</feature>
<dbReference type="NCBIfam" id="TIGR03594">
    <property type="entry name" value="GTPase_EngA"/>
    <property type="match status" value="1"/>
</dbReference>
<proteinExistence type="inferred from homology"/>